<dbReference type="InterPro" id="IPR039852">
    <property type="entry name" value="CAND1/CAND2"/>
</dbReference>
<feature type="domain" description="TATA-binding protein interacting (TIP20)" evidence="5">
    <location>
        <begin position="1381"/>
        <end position="1531"/>
    </location>
</feature>
<evidence type="ECO:0000256" key="3">
    <source>
        <dbReference type="ARBA" id="ARBA00022786"/>
    </source>
</evidence>
<dbReference type="Pfam" id="PF08623">
    <property type="entry name" value="TIP120"/>
    <property type="match status" value="1"/>
</dbReference>
<keyword evidence="3" id="KW-0833">Ubl conjugation pathway</keyword>
<comment type="similarity">
    <text evidence="1">Belongs to the CAND family.</text>
</comment>
<dbReference type="InterPro" id="IPR013932">
    <property type="entry name" value="TATA-bd_TIP120"/>
</dbReference>
<evidence type="ECO:0000256" key="2">
    <source>
        <dbReference type="ARBA" id="ARBA00022737"/>
    </source>
</evidence>
<feature type="region of interest" description="Disordered" evidence="4">
    <location>
        <begin position="385"/>
        <end position="432"/>
    </location>
</feature>
<accession>A0A5J4WIJ3</accession>
<evidence type="ECO:0000313" key="6">
    <source>
        <dbReference type="EMBL" id="KAA6394648.1"/>
    </source>
</evidence>
<evidence type="ECO:0000256" key="4">
    <source>
        <dbReference type="SAM" id="MobiDB-lite"/>
    </source>
</evidence>
<feature type="region of interest" description="Disordered" evidence="4">
    <location>
        <begin position="1283"/>
        <end position="1318"/>
    </location>
</feature>
<gene>
    <name evidence="6" type="ORF">EZS28_009827</name>
</gene>
<keyword evidence="2" id="KW-0677">Repeat</keyword>
<feature type="region of interest" description="Disordered" evidence="4">
    <location>
        <begin position="1003"/>
        <end position="1042"/>
    </location>
</feature>
<dbReference type="GO" id="GO:0010265">
    <property type="term" value="P:SCF complex assembly"/>
    <property type="evidence" value="ECO:0007669"/>
    <property type="project" value="InterPro"/>
</dbReference>
<dbReference type="Gene3D" id="1.25.10.10">
    <property type="entry name" value="Leucine-rich Repeat Variant"/>
    <property type="match status" value="1"/>
</dbReference>
<dbReference type="PANTHER" id="PTHR12696">
    <property type="entry name" value="TIP120"/>
    <property type="match status" value="1"/>
</dbReference>
<feature type="compositionally biased region" description="Polar residues" evidence="4">
    <location>
        <begin position="1003"/>
        <end position="1019"/>
    </location>
</feature>
<organism evidence="6 7">
    <name type="scientific">Streblomastix strix</name>
    <dbReference type="NCBI Taxonomy" id="222440"/>
    <lineage>
        <taxon>Eukaryota</taxon>
        <taxon>Metamonada</taxon>
        <taxon>Preaxostyla</taxon>
        <taxon>Oxymonadida</taxon>
        <taxon>Streblomastigidae</taxon>
        <taxon>Streblomastix</taxon>
    </lineage>
</organism>
<reference evidence="6 7" key="1">
    <citation type="submission" date="2019-03" db="EMBL/GenBank/DDBJ databases">
        <title>Single cell metagenomics reveals metabolic interactions within the superorganism composed of flagellate Streblomastix strix and complex community of Bacteroidetes bacteria on its surface.</title>
        <authorList>
            <person name="Treitli S.C."/>
            <person name="Kolisko M."/>
            <person name="Husnik F."/>
            <person name="Keeling P."/>
            <person name="Hampl V."/>
        </authorList>
    </citation>
    <scope>NUCLEOTIDE SEQUENCE [LARGE SCALE GENOMIC DNA]</scope>
    <source>
        <strain evidence="6">ST1C</strain>
    </source>
</reference>
<sequence length="1568" mass="172934">METQMISFDSIKHITLENRTKRKYIRKPNGKVTALMNQMIKEKSKTELITKIKEEIIEEMNIDPRQETLVITKEVLRRNYENIQNADPDIIYQGLLELLRELKAPNFSFFDQERNIINAVIERAKIAGKGAGGRTSTLAINCLTNIFQISLSSETLRTVVQSFIAKLLSATPETNETGTKLLSIVLENWPVARGNEIVNLLQKDLINGSRSNDTQLHCLELLKIVSQRFGNLSAIDLISLVNLLKDVIKTPQLQIKKKTSDVIVALSPHFTDANLADIVNDNINSIRSSPNTPDANLRLVTLCNISVNVGSKIIPHAGVLIELITQAIPKLQLDAQNGKVQYSCIEGLNSILRVIPQREGEKGNQYDKILVAVLSALRYDTVYDQEVEEEEKEVENANEDEEEVDAEDEEEEEDEEEDEGAAEDDNDTDDTSWRVRREAARALQTFIIRELITLPKIYETIFPALISRTKNEHTDSTLQELIASISLVVRNTQEYSQVEKEDCTNLLIKEIRSKVIIYKGKDGKKVTKRVEGRLLRKLASQLHCYNRATRTSILSLLGHLSFAVARIGGYKGANLKLLLNNCSYPFYYDAEVIKASKQGQGGGAANAVISEYSQAAFGLLWQVLRSTSPQIVDQHVGSLTLLIRSTALSKNPSISGPAVRSVGELLRHTIPPNENGLIADKKRAEKLWDLCNETFTRPDCDLSVKQNALISLGVVTAVCGKVAIGLNRVTGAVETILKRIDSDSTRIQAARALTAILASDEAVDAIKEVFPKKEKGDKGDKGSANNIFDNIVTQLAGCVRRRNLRPLGQLGLIGLSLAFEKFGDKLNKDGLEVLVRDFDLLFAETDATYTIDALNTLTDLLQANSSAKQVIGDTIKHRLDGIIANPNLLPTRSAAPAIANLLLQLIAAGESFELHAKALLSLSTSNRTTDIICLQNTARAFALLLIGAEQLQVSTSQHHHKHKQMDKDTEATTKPLIEDFQSKQQVILRPLLSALEKASNQGISSSISPDVKPTQSQSKLDPKRPELSPPPPPQSGSVLKGEGNQRGFPTDVVFSLFTFGALGELKDISVDFKQLIGQIEKLLQFCKDAVSGTSMSDVGVYAARCYGSLAFGAQDRLVDSLIKKASTAGRLQTQYLLAVSEYLILVGEKEREAVGQQGSSSVGSGDPSRGTGLDLQMNQLLELLVEQLKSPDESAREASVDSLGRLCRMMPDKVVPLLSAVIGAGGSKKTSSSKISRTGSFQVASAATSNAVSRASAVAALRCAICAENVEVEDVEENPNRIDNIKDLRTNSRSPSPAPLQLKDQSKMKKSISPANTPTPQGYIQDLNFDRVLSTNLSSFFSLIRDPDINVKREVAVLIKMSAMHRPHLTRFALKPYFINLLELLKVNETLRRTEKITTQLVVTDLGKPLRYASYEAVERVVERTPSLVIDPDILLARLVDGFNDDSDVKRRAFAILGQLVKQQTQQRGGNAGATGQLITNSIIEFLPQLLGKLAEQISQQPKPTDDEDDVRQREEGIRGALLVVLELEKEEKIKLSQTFVASIQPLLADREIREKYEILRREHANDV</sequence>
<dbReference type="InterPro" id="IPR011989">
    <property type="entry name" value="ARM-like"/>
</dbReference>
<protein>
    <recommendedName>
        <fullName evidence="5">TATA-binding protein interacting (TIP20) domain-containing protein</fullName>
    </recommendedName>
</protein>
<dbReference type="Proteomes" id="UP000324800">
    <property type="component" value="Unassembled WGS sequence"/>
</dbReference>
<proteinExistence type="inferred from homology"/>
<feature type="compositionally biased region" description="Acidic residues" evidence="4">
    <location>
        <begin position="385"/>
        <end position="430"/>
    </location>
</feature>
<evidence type="ECO:0000256" key="1">
    <source>
        <dbReference type="ARBA" id="ARBA00007657"/>
    </source>
</evidence>
<dbReference type="OrthoDB" id="6260732at2759"/>
<dbReference type="EMBL" id="SNRW01001891">
    <property type="protein sequence ID" value="KAA6394648.1"/>
    <property type="molecule type" value="Genomic_DNA"/>
</dbReference>
<dbReference type="SUPFAM" id="SSF48371">
    <property type="entry name" value="ARM repeat"/>
    <property type="match status" value="1"/>
</dbReference>
<dbReference type="InterPro" id="IPR016024">
    <property type="entry name" value="ARM-type_fold"/>
</dbReference>
<evidence type="ECO:0000259" key="5">
    <source>
        <dbReference type="Pfam" id="PF08623"/>
    </source>
</evidence>
<evidence type="ECO:0000313" key="7">
    <source>
        <dbReference type="Proteomes" id="UP000324800"/>
    </source>
</evidence>
<comment type="caution">
    <text evidence="6">The sequence shown here is derived from an EMBL/GenBank/DDBJ whole genome shotgun (WGS) entry which is preliminary data.</text>
</comment>
<name>A0A5J4WIJ3_9EUKA</name>